<keyword evidence="9 18" id="KW-0999">Mitochondrion inner membrane</keyword>
<keyword evidence="12 18" id="KW-1133">Transmembrane helix</keyword>
<feature type="transmembrane region" description="Helical" evidence="18">
    <location>
        <begin position="29"/>
        <end position="48"/>
    </location>
</feature>
<feature type="transmembrane region" description="Helical" evidence="18">
    <location>
        <begin position="197"/>
        <end position="216"/>
    </location>
</feature>
<dbReference type="EC" id="7.1.1.2" evidence="4 18"/>
<dbReference type="InterPro" id="IPR050175">
    <property type="entry name" value="Complex_I_Subunit_2"/>
</dbReference>
<evidence type="ECO:0000259" key="19">
    <source>
        <dbReference type="Pfam" id="PF00361"/>
    </source>
</evidence>
<comment type="subcellular location">
    <subcellularLocation>
        <location evidence="2 18">Mitochondrion inner membrane</location>
        <topology evidence="2 18">Multi-pass membrane protein</topology>
    </subcellularLocation>
</comment>
<keyword evidence="8 18" id="KW-0812">Transmembrane</keyword>
<comment type="function">
    <text evidence="1">Core subunit of the mitochondrial membrane respiratory chain NADH dehydrogenase (Complex I) that is believed to belong to the minimal assembly required for catalysis. Complex I functions in the transfer of electrons from NADH to the respiratory chain. The immediate electron acceptor for the enzyme is believed to be ubiquinone.</text>
</comment>
<dbReference type="GO" id="GO:0005743">
    <property type="term" value="C:mitochondrial inner membrane"/>
    <property type="evidence" value="ECO:0007669"/>
    <property type="project" value="UniProtKB-SubCell"/>
</dbReference>
<sequence>MYMNYYIYILFFPMMLISNFLIFLSNTWITNWMIMEINLISFIMLLIFDKSMKNELLMNYFLIQTFNSYIFLFSSLMMNYLNSIFFFLFLMNLAILTKLGVPPFYIWYLKIMMNLNWMNLLFMSTIQKIIPMVIFMMLINFNNIYLFYFNVWMILFFMFFISVLGLNQMNMKLILAYSSMIQISWMIMLMYLNELIFLNYFIIYFIISLNLIFVFYKMNFLNLNQLSILKFNNKFSYIFLMMMMLSLSSIPPMFGFLMKWISIDLMSKNLLFFMILIMIFNSLISMFFYIRIMFYSLMMNFYSLKMNFKFLNFKNYMSNNFLLNWLMLIMLLIYEIF</sequence>
<keyword evidence="10 18" id="KW-1278">Translocase</keyword>
<gene>
    <name evidence="20" type="primary">nad2</name>
</gene>
<keyword evidence="15 18" id="KW-0496">Mitochondrion</keyword>
<evidence type="ECO:0000256" key="11">
    <source>
        <dbReference type="ARBA" id="ARBA00022982"/>
    </source>
</evidence>
<feature type="transmembrane region" description="Helical" evidence="18">
    <location>
        <begin position="5"/>
        <end position="23"/>
    </location>
</feature>
<feature type="transmembrane region" description="Helical" evidence="18">
    <location>
        <begin position="316"/>
        <end position="334"/>
    </location>
</feature>
<keyword evidence="7 18" id="KW-0679">Respiratory chain</keyword>
<evidence type="ECO:0000256" key="14">
    <source>
        <dbReference type="ARBA" id="ARBA00023075"/>
    </source>
</evidence>
<comment type="function">
    <text evidence="18">Core subunit of the mitochondrial membrane respiratory chain NADH dehydrogenase (Complex I) which catalyzes electron transfer from NADH through the respiratory chain, using ubiquinone as an electron acceptor. Essential for the catalytic activity and assembly of complex I.</text>
</comment>
<feature type="transmembrane region" description="Helical" evidence="18">
    <location>
        <begin position="120"/>
        <end position="139"/>
    </location>
</feature>
<feature type="transmembrane region" description="Helical" evidence="18">
    <location>
        <begin position="270"/>
        <end position="295"/>
    </location>
</feature>
<reference evidence="20" key="1">
    <citation type="journal article" date="2018" name="Sci. Rep.">
        <title>Extensive gene rearrangements in the mitochondrial genomes of two egg parasitoids, Trichogramma japonicum and Trichogramma ostriniae (Hymenoptera: Chalcidoidea: Trichogrammatidae).</title>
        <authorList>
            <person name="Chen L."/>
            <person name="Chen P.Y."/>
            <person name="Xue X.F."/>
            <person name="Hua H.Q."/>
            <person name="Li Y.X."/>
            <person name="Zhang F."/>
            <person name="Wei S.J."/>
        </authorList>
    </citation>
    <scope>NUCLEOTIDE SEQUENCE</scope>
</reference>
<evidence type="ECO:0000256" key="12">
    <source>
        <dbReference type="ARBA" id="ARBA00022989"/>
    </source>
</evidence>
<keyword evidence="11 18" id="KW-0249">Electron transport</keyword>
<protein>
    <recommendedName>
        <fullName evidence="5 18">NADH-ubiquinone oxidoreductase chain 2</fullName>
        <ecNumber evidence="4 18">7.1.1.2</ecNumber>
    </recommendedName>
</protein>
<geneLocation type="mitochondrion" evidence="20"/>
<dbReference type="AlphaFoldDB" id="A0A384SKC3"/>
<evidence type="ECO:0000256" key="18">
    <source>
        <dbReference type="RuleBase" id="RU003403"/>
    </source>
</evidence>
<keyword evidence="6" id="KW-0813">Transport</keyword>
<dbReference type="PANTHER" id="PTHR46552:SF1">
    <property type="entry name" value="NADH-UBIQUINONE OXIDOREDUCTASE CHAIN 2"/>
    <property type="match status" value="1"/>
</dbReference>
<organism evidence="20">
    <name type="scientific">Trichogramma japonicum</name>
    <dbReference type="NCBI Taxonomy" id="311206"/>
    <lineage>
        <taxon>Eukaryota</taxon>
        <taxon>Metazoa</taxon>
        <taxon>Ecdysozoa</taxon>
        <taxon>Arthropoda</taxon>
        <taxon>Hexapoda</taxon>
        <taxon>Insecta</taxon>
        <taxon>Pterygota</taxon>
        <taxon>Neoptera</taxon>
        <taxon>Endopterygota</taxon>
        <taxon>Hymenoptera</taxon>
        <taxon>Apocrita</taxon>
        <taxon>Proctotrupomorpha</taxon>
        <taxon>Chalcidoidea</taxon>
        <taxon>Trichogrammatidae</taxon>
        <taxon>Trichogramma</taxon>
    </lineage>
</organism>
<evidence type="ECO:0000256" key="5">
    <source>
        <dbReference type="ARBA" id="ARBA00021008"/>
    </source>
</evidence>
<feature type="transmembrane region" description="Helical" evidence="18">
    <location>
        <begin position="145"/>
        <end position="166"/>
    </location>
</feature>
<evidence type="ECO:0000256" key="17">
    <source>
        <dbReference type="ARBA" id="ARBA00049551"/>
    </source>
</evidence>
<feature type="transmembrane region" description="Helical" evidence="18">
    <location>
        <begin position="237"/>
        <end position="258"/>
    </location>
</feature>
<keyword evidence="16 18" id="KW-0472">Membrane</keyword>
<accession>A0A384SKC3</accession>
<evidence type="ECO:0000256" key="1">
    <source>
        <dbReference type="ARBA" id="ARBA00003257"/>
    </source>
</evidence>
<dbReference type="PANTHER" id="PTHR46552">
    <property type="entry name" value="NADH-UBIQUINONE OXIDOREDUCTASE CHAIN 2"/>
    <property type="match status" value="1"/>
</dbReference>
<evidence type="ECO:0000313" key="20">
    <source>
        <dbReference type="EMBL" id="AOM68226.1"/>
    </source>
</evidence>
<name>A0A384SKC3_9HYME</name>
<feature type="domain" description="NADH:quinone oxidoreductase/Mrp antiporter transmembrane" evidence="19">
    <location>
        <begin position="25"/>
        <end position="285"/>
    </location>
</feature>
<feature type="transmembrane region" description="Helical" evidence="18">
    <location>
        <begin position="173"/>
        <end position="191"/>
    </location>
</feature>
<dbReference type="GO" id="GO:0008137">
    <property type="term" value="F:NADH dehydrogenase (ubiquinone) activity"/>
    <property type="evidence" value="ECO:0007669"/>
    <property type="project" value="UniProtKB-EC"/>
</dbReference>
<evidence type="ECO:0000256" key="6">
    <source>
        <dbReference type="ARBA" id="ARBA00022448"/>
    </source>
</evidence>
<keyword evidence="13 18" id="KW-0520">NAD</keyword>
<dbReference type="GO" id="GO:0006120">
    <property type="term" value="P:mitochondrial electron transport, NADH to ubiquinone"/>
    <property type="evidence" value="ECO:0007669"/>
    <property type="project" value="InterPro"/>
</dbReference>
<dbReference type="InterPro" id="IPR001750">
    <property type="entry name" value="ND/Mrp_TM"/>
</dbReference>
<comment type="catalytic activity">
    <reaction evidence="17 18">
        <text>a ubiquinone + NADH + 5 H(+)(in) = a ubiquinol + NAD(+) + 4 H(+)(out)</text>
        <dbReference type="Rhea" id="RHEA:29091"/>
        <dbReference type="Rhea" id="RHEA-COMP:9565"/>
        <dbReference type="Rhea" id="RHEA-COMP:9566"/>
        <dbReference type="ChEBI" id="CHEBI:15378"/>
        <dbReference type="ChEBI" id="CHEBI:16389"/>
        <dbReference type="ChEBI" id="CHEBI:17976"/>
        <dbReference type="ChEBI" id="CHEBI:57540"/>
        <dbReference type="ChEBI" id="CHEBI:57945"/>
        <dbReference type="EC" id="7.1.1.2"/>
    </reaction>
</comment>
<evidence type="ECO:0000256" key="4">
    <source>
        <dbReference type="ARBA" id="ARBA00012944"/>
    </source>
</evidence>
<dbReference type="EMBL" id="KU577436">
    <property type="protein sequence ID" value="AOM68226.1"/>
    <property type="molecule type" value="Genomic_DNA"/>
</dbReference>
<keyword evidence="14 18" id="KW-0830">Ubiquinone</keyword>
<evidence type="ECO:0000256" key="15">
    <source>
        <dbReference type="ARBA" id="ARBA00023128"/>
    </source>
</evidence>
<evidence type="ECO:0000256" key="8">
    <source>
        <dbReference type="ARBA" id="ARBA00022692"/>
    </source>
</evidence>
<dbReference type="InterPro" id="IPR003917">
    <property type="entry name" value="NADH_UbQ_OxRdtase_chain2"/>
</dbReference>
<proteinExistence type="inferred from homology"/>
<dbReference type="PRINTS" id="PR01436">
    <property type="entry name" value="NADHDHGNASE2"/>
</dbReference>
<dbReference type="Pfam" id="PF00361">
    <property type="entry name" value="Proton_antipo_M"/>
    <property type="match status" value="1"/>
</dbReference>
<evidence type="ECO:0000256" key="13">
    <source>
        <dbReference type="ARBA" id="ARBA00023027"/>
    </source>
</evidence>
<feature type="transmembrane region" description="Helical" evidence="18">
    <location>
        <begin position="84"/>
        <end position="108"/>
    </location>
</feature>
<evidence type="ECO:0000256" key="2">
    <source>
        <dbReference type="ARBA" id="ARBA00004448"/>
    </source>
</evidence>
<evidence type="ECO:0000256" key="16">
    <source>
        <dbReference type="ARBA" id="ARBA00023136"/>
    </source>
</evidence>
<evidence type="ECO:0000256" key="10">
    <source>
        <dbReference type="ARBA" id="ARBA00022967"/>
    </source>
</evidence>
<comment type="similarity">
    <text evidence="3 18">Belongs to the complex I subunit 2 family.</text>
</comment>
<feature type="transmembrane region" description="Helical" evidence="18">
    <location>
        <begin position="60"/>
        <end position="78"/>
    </location>
</feature>
<evidence type="ECO:0000256" key="9">
    <source>
        <dbReference type="ARBA" id="ARBA00022792"/>
    </source>
</evidence>
<evidence type="ECO:0000256" key="3">
    <source>
        <dbReference type="ARBA" id="ARBA00007012"/>
    </source>
</evidence>
<evidence type="ECO:0000256" key="7">
    <source>
        <dbReference type="ARBA" id="ARBA00022660"/>
    </source>
</evidence>